<comment type="similarity">
    <text evidence="2 3">Belongs to the small heat shock protein (HSP20) family.</text>
</comment>
<dbReference type="Proteomes" id="UP000799441">
    <property type="component" value="Unassembled WGS sequence"/>
</dbReference>
<sequence length="239" mass="26241">MSLFPRVFASEFAPMFRLMDDYASHVATRGWPGQTRSTTFRSWQPRFDVKESKDAYELQGELPGIEQNELNIEFTDAQTLSVRGRTERSREQSTNPYAAIEGQTQQQQPEQIAAAPAAAESSETASTTSSSNYHKATVEDEGGANADDASITTATEGIATPATEAPAEPEPQQQVAAQQAPTNTGKYWLSERSIGEFQRRFEFPSRIDQDAVKASLRNGILSIVVPKAAAPVNRRVNVQ</sequence>
<dbReference type="InterPro" id="IPR002068">
    <property type="entry name" value="A-crystallin/Hsp20_dom"/>
</dbReference>
<dbReference type="EMBL" id="MU003824">
    <property type="protein sequence ID" value="KAF2718478.1"/>
    <property type="molecule type" value="Genomic_DNA"/>
</dbReference>
<protein>
    <submittedName>
        <fullName evidence="6">HSP20-like chaperone</fullName>
    </submittedName>
</protein>
<comment type="caution">
    <text evidence="6">The sequence shown here is derived from an EMBL/GenBank/DDBJ whole genome shotgun (WGS) entry which is preliminary data.</text>
</comment>
<dbReference type="SUPFAM" id="SSF49764">
    <property type="entry name" value="HSP20-like chaperones"/>
    <property type="match status" value="1"/>
</dbReference>
<evidence type="ECO:0000256" key="2">
    <source>
        <dbReference type="PROSITE-ProRule" id="PRU00285"/>
    </source>
</evidence>
<feature type="region of interest" description="Disordered" evidence="4">
    <location>
        <begin position="101"/>
        <end position="148"/>
    </location>
</feature>
<dbReference type="AlphaFoldDB" id="A0A9P4Q339"/>
<dbReference type="Pfam" id="PF00011">
    <property type="entry name" value="HSP20"/>
    <property type="match status" value="1"/>
</dbReference>
<dbReference type="PROSITE" id="PS01031">
    <property type="entry name" value="SHSP"/>
    <property type="match status" value="1"/>
</dbReference>
<evidence type="ECO:0000259" key="5">
    <source>
        <dbReference type="PROSITE" id="PS01031"/>
    </source>
</evidence>
<organism evidence="6 7">
    <name type="scientific">Polychaeton citri CBS 116435</name>
    <dbReference type="NCBI Taxonomy" id="1314669"/>
    <lineage>
        <taxon>Eukaryota</taxon>
        <taxon>Fungi</taxon>
        <taxon>Dikarya</taxon>
        <taxon>Ascomycota</taxon>
        <taxon>Pezizomycotina</taxon>
        <taxon>Dothideomycetes</taxon>
        <taxon>Dothideomycetidae</taxon>
        <taxon>Capnodiales</taxon>
        <taxon>Capnodiaceae</taxon>
        <taxon>Polychaeton</taxon>
    </lineage>
</organism>
<name>A0A9P4Q339_9PEZI</name>
<keyword evidence="7" id="KW-1185">Reference proteome</keyword>
<evidence type="ECO:0000313" key="7">
    <source>
        <dbReference type="Proteomes" id="UP000799441"/>
    </source>
</evidence>
<evidence type="ECO:0000256" key="1">
    <source>
        <dbReference type="ARBA" id="ARBA00023016"/>
    </source>
</evidence>
<proteinExistence type="inferred from homology"/>
<evidence type="ECO:0000313" key="6">
    <source>
        <dbReference type="EMBL" id="KAF2718478.1"/>
    </source>
</evidence>
<dbReference type="PANTHER" id="PTHR11527">
    <property type="entry name" value="HEAT-SHOCK PROTEIN 20 FAMILY MEMBER"/>
    <property type="match status" value="1"/>
</dbReference>
<dbReference type="InterPro" id="IPR031107">
    <property type="entry name" value="Small_HSP"/>
</dbReference>
<dbReference type="Gene3D" id="2.60.40.790">
    <property type="match status" value="1"/>
</dbReference>
<feature type="region of interest" description="Disordered" evidence="4">
    <location>
        <begin position="163"/>
        <end position="184"/>
    </location>
</feature>
<dbReference type="OrthoDB" id="1431247at2759"/>
<dbReference type="CDD" id="cd06464">
    <property type="entry name" value="ACD_sHsps-like"/>
    <property type="match status" value="1"/>
</dbReference>
<feature type="compositionally biased region" description="Low complexity" evidence="4">
    <location>
        <begin position="163"/>
        <end position="182"/>
    </location>
</feature>
<evidence type="ECO:0000256" key="3">
    <source>
        <dbReference type="RuleBase" id="RU003616"/>
    </source>
</evidence>
<dbReference type="InterPro" id="IPR008978">
    <property type="entry name" value="HSP20-like_chaperone"/>
</dbReference>
<evidence type="ECO:0000256" key="4">
    <source>
        <dbReference type="SAM" id="MobiDB-lite"/>
    </source>
</evidence>
<reference evidence="6" key="1">
    <citation type="journal article" date="2020" name="Stud. Mycol.">
        <title>101 Dothideomycetes genomes: a test case for predicting lifestyles and emergence of pathogens.</title>
        <authorList>
            <person name="Haridas S."/>
            <person name="Albert R."/>
            <person name="Binder M."/>
            <person name="Bloem J."/>
            <person name="Labutti K."/>
            <person name="Salamov A."/>
            <person name="Andreopoulos B."/>
            <person name="Baker S."/>
            <person name="Barry K."/>
            <person name="Bills G."/>
            <person name="Bluhm B."/>
            <person name="Cannon C."/>
            <person name="Castanera R."/>
            <person name="Culley D."/>
            <person name="Daum C."/>
            <person name="Ezra D."/>
            <person name="Gonzalez J."/>
            <person name="Henrissat B."/>
            <person name="Kuo A."/>
            <person name="Liang C."/>
            <person name="Lipzen A."/>
            <person name="Lutzoni F."/>
            <person name="Magnuson J."/>
            <person name="Mondo S."/>
            <person name="Nolan M."/>
            <person name="Ohm R."/>
            <person name="Pangilinan J."/>
            <person name="Park H.-J."/>
            <person name="Ramirez L."/>
            <person name="Alfaro M."/>
            <person name="Sun H."/>
            <person name="Tritt A."/>
            <person name="Yoshinaga Y."/>
            <person name="Zwiers L.-H."/>
            <person name="Turgeon B."/>
            <person name="Goodwin S."/>
            <person name="Spatafora J."/>
            <person name="Crous P."/>
            <person name="Grigoriev I."/>
        </authorList>
    </citation>
    <scope>NUCLEOTIDE SEQUENCE</scope>
    <source>
        <strain evidence="6">CBS 116435</strain>
    </source>
</reference>
<gene>
    <name evidence="6" type="ORF">K431DRAFT_287632</name>
</gene>
<feature type="compositionally biased region" description="Low complexity" evidence="4">
    <location>
        <begin position="101"/>
        <end position="131"/>
    </location>
</feature>
<accession>A0A9P4Q339</accession>
<feature type="domain" description="SHSP" evidence="5">
    <location>
        <begin position="38"/>
        <end position="239"/>
    </location>
</feature>
<keyword evidence="1" id="KW-0346">Stress response</keyword>